<keyword evidence="3" id="KW-0813">Transport</keyword>
<dbReference type="PANTHER" id="PTHR34979">
    <property type="entry name" value="INNER MEMBRANE PROTEIN YGAZ"/>
    <property type="match status" value="1"/>
</dbReference>
<protein>
    <submittedName>
        <fullName evidence="9">Inner membrane protein YgaZ</fullName>
    </submittedName>
</protein>
<evidence type="ECO:0000256" key="6">
    <source>
        <dbReference type="ARBA" id="ARBA00022989"/>
    </source>
</evidence>
<evidence type="ECO:0000313" key="10">
    <source>
        <dbReference type="Proteomes" id="UP000190890"/>
    </source>
</evidence>
<keyword evidence="4" id="KW-1003">Cell membrane</keyword>
<evidence type="ECO:0000256" key="2">
    <source>
        <dbReference type="ARBA" id="ARBA00010735"/>
    </source>
</evidence>
<keyword evidence="5 8" id="KW-0812">Transmembrane</keyword>
<keyword evidence="6 8" id="KW-1133">Transmembrane helix</keyword>
<dbReference type="OrthoDB" id="3177005at2"/>
<dbReference type="EMBL" id="LZZM01000080">
    <property type="protein sequence ID" value="OOM80624.1"/>
    <property type="molecule type" value="Genomic_DNA"/>
</dbReference>
<reference evidence="9 10" key="1">
    <citation type="submission" date="2016-05" db="EMBL/GenBank/DDBJ databases">
        <title>Microbial solvent formation.</title>
        <authorList>
            <person name="Poehlein A."/>
            <person name="Montoya Solano J.D."/>
            <person name="Flitsch S."/>
            <person name="Krabben P."/>
            <person name="Duerre P."/>
            <person name="Daniel R."/>
        </authorList>
    </citation>
    <scope>NUCLEOTIDE SEQUENCE [LARGE SCALE GENOMIC DNA]</scope>
    <source>
        <strain evidence="9 10">DSM 2619</strain>
    </source>
</reference>
<gene>
    <name evidence="9" type="primary">ygaZ</name>
    <name evidence="9" type="ORF">CLPUN_12900</name>
</gene>
<comment type="subcellular location">
    <subcellularLocation>
        <location evidence="1">Cell membrane</location>
        <topology evidence="1">Multi-pass membrane protein</topology>
    </subcellularLocation>
</comment>
<feature type="transmembrane region" description="Helical" evidence="8">
    <location>
        <begin position="207"/>
        <end position="240"/>
    </location>
</feature>
<sequence length="244" mass="26408">MEVEERTQKPLETKEKTNTYYFIQGIKACIPTIFGYLSIGFACGILSKSCGLTFAEAIGMSIFVYAGSAQFIASSMILSNASIVSIIATIFFVNFRHLFMSAALAPYFKKNSFMKNLSIGVLLTDETFLVAAAEGVNRKKINYFWMLGLNITAYLNWIIATGIGVMLGSIIPDYKVFGLDFALTAMFIGLIISSIKGSLKTNKAIMIIITSIITLILSTQIVSTSAGIIIAAIVGALIGVVIKE</sequence>
<evidence type="ECO:0000256" key="5">
    <source>
        <dbReference type="ARBA" id="ARBA00022692"/>
    </source>
</evidence>
<evidence type="ECO:0000256" key="1">
    <source>
        <dbReference type="ARBA" id="ARBA00004651"/>
    </source>
</evidence>
<evidence type="ECO:0000313" key="9">
    <source>
        <dbReference type="EMBL" id="OOM80624.1"/>
    </source>
</evidence>
<dbReference type="InterPro" id="IPR011606">
    <property type="entry name" value="Brnchd-chn_aa_trnsp_permease"/>
</dbReference>
<keyword evidence="10" id="KW-1185">Reference proteome</keyword>
<evidence type="ECO:0000256" key="8">
    <source>
        <dbReference type="SAM" id="Phobius"/>
    </source>
</evidence>
<feature type="transmembrane region" description="Helical" evidence="8">
    <location>
        <begin position="147"/>
        <end position="171"/>
    </location>
</feature>
<evidence type="ECO:0000256" key="4">
    <source>
        <dbReference type="ARBA" id="ARBA00022475"/>
    </source>
</evidence>
<dbReference type="GO" id="GO:1903785">
    <property type="term" value="P:L-valine transmembrane transport"/>
    <property type="evidence" value="ECO:0007669"/>
    <property type="project" value="TreeGrafter"/>
</dbReference>
<evidence type="ECO:0000256" key="7">
    <source>
        <dbReference type="ARBA" id="ARBA00023136"/>
    </source>
</evidence>
<dbReference type="GO" id="GO:0005886">
    <property type="term" value="C:plasma membrane"/>
    <property type="evidence" value="ECO:0007669"/>
    <property type="project" value="UniProtKB-SubCell"/>
</dbReference>
<dbReference type="STRING" id="29367.CLPUN_12900"/>
<organism evidence="9 10">
    <name type="scientific">Clostridium puniceum</name>
    <dbReference type="NCBI Taxonomy" id="29367"/>
    <lineage>
        <taxon>Bacteria</taxon>
        <taxon>Bacillati</taxon>
        <taxon>Bacillota</taxon>
        <taxon>Clostridia</taxon>
        <taxon>Eubacteriales</taxon>
        <taxon>Clostridiaceae</taxon>
        <taxon>Clostridium</taxon>
    </lineage>
</organism>
<comment type="similarity">
    <text evidence="2">Belongs to the AzlC family.</text>
</comment>
<dbReference type="RefSeq" id="WP_077846498.1">
    <property type="nucleotide sequence ID" value="NZ_LZZM01000080.1"/>
</dbReference>
<name>A0A1S8TSF8_9CLOT</name>
<dbReference type="Proteomes" id="UP000190890">
    <property type="component" value="Unassembled WGS sequence"/>
</dbReference>
<keyword evidence="7 8" id="KW-0472">Membrane</keyword>
<proteinExistence type="inferred from homology"/>
<feature type="transmembrane region" description="Helical" evidence="8">
    <location>
        <begin position="177"/>
        <end position="195"/>
    </location>
</feature>
<evidence type="ECO:0000256" key="3">
    <source>
        <dbReference type="ARBA" id="ARBA00022448"/>
    </source>
</evidence>
<dbReference type="Pfam" id="PF03591">
    <property type="entry name" value="AzlC"/>
    <property type="match status" value="1"/>
</dbReference>
<feature type="transmembrane region" description="Helical" evidence="8">
    <location>
        <begin position="20"/>
        <end position="46"/>
    </location>
</feature>
<accession>A0A1S8TSF8</accession>
<comment type="caution">
    <text evidence="9">The sequence shown here is derived from an EMBL/GenBank/DDBJ whole genome shotgun (WGS) entry which is preliminary data.</text>
</comment>
<dbReference type="PANTHER" id="PTHR34979:SF1">
    <property type="entry name" value="INNER MEMBRANE PROTEIN YGAZ"/>
    <property type="match status" value="1"/>
</dbReference>
<dbReference type="AlphaFoldDB" id="A0A1S8TSF8"/>